<evidence type="ECO:0000313" key="2">
    <source>
        <dbReference type="EMBL" id="QIE58756.1"/>
    </source>
</evidence>
<keyword evidence="1" id="KW-1133">Transmembrane helix</keyword>
<dbReference type="AlphaFoldDB" id="A0A6G6GJI7"/>
<feature type="transmembrane region" description="Helical" evidence="1">
    <location>
        <begin position="104"/>
        <end position="123"/>
    </location>
</feature>
<protein>
    <submittedName>
        <fullName evidence="2">Uncharacterized protein</fullName>
    </submittedName>
</protein>
<organism evidence="2 3">
    <name type="scientific">Rasiella rasia</name>
    <dbReference type="NCBI Taxonomy" id="2744027"/>
    <lineage>
        <taxon>Bacteria</taxon>
        <taxon>Pseudomonadati</taxon>
        <taxon>Bacteroidota</taxon>
        <taxon>Flavobacteriia</taxon>
        <taxon>Flavobacteriales</taxon>
        <taxon>Flavobacteriaceae</taxon>
        <taxon>Rasiella</taxon>
    </lineage>
</organism>
<gene>
    <name evidence="2" type="ORF">G5B37_04025</name>
</gene>
<keyword evidence="3" id="KW-1185">Reference proteome</keyword>
<dbReference type="EMBL" id="CP049057">
    <property type="protein sequence ID" value="QIE58756.1"/>
    <property type="molecule type" value="Genomic_DNA"/>
</dbReference>
<name>A0A6G6GJI7_9FLAO</name>
<feature type="transmembrane region" description="Helical" evidence="1">
    <location>
        <begin position="129"/>
        <end position="146"/>
    </location>
</feature>
<dbReference type="KEGG" id="mgel:G5B37_04025"/>
<dbReference type="Proteomes" id="UP000505306">
    <property type="component" value="Chromosome"/>
</dbReference>
<proteinExistence type="predicted"/>
<reference evidence="2 3" key="1">
    <citation type="submission" date="2020-02" db="EMBL/GenBank/DDBJ databases">
        <title>Complete genome sequence of Flavobacteriaceae bacterium.</title>
        <authorList>
            <person name="Kim S.-J."/>
            <person name="Kim Y.-S."/>
            <person name="Kim K.-H."/>
        </authorList>
    </citation>
    <scope>NUCLEOTIDE SEQUENCE [LARGE SCALE GENOMIC DNA]</scope>
    <source>
        <strain evidence="2 3">RR4-40</strain>
    </source>
</reference>
<feature type="transmembrane region" description="Helical" evidence="1">
    <location>
        <begin position="44"/>
        <end position="67"/>
    </location>
</feature>
<dbReference type="RefSeq" id="WP_164678784.1">
    <property type="nucleotide sequence ID" value="NZ_CP049057.1"/>
</dbReference>
<feature type="transmembrane region" description="Helical" evidence="1">
    <location>
        <begin position="20"/>
        <end position="38"/>
    </location>
</feature>
<evidence type="ECO:0000256" key="1">
    <source>
        <dbReference type="SAM" id="Phobius"/>
    </source>
</evidence>
<sequence length="172" mass="19100">MDILKTATDWAKAELFSTPFFIVFGLLFVVASVGFWQLGKTEIARAYIIPTLVAGVLLLTIGVGLYFTNKSRVVAFETEYHNNPTTFIESEITRAENTLKEYKTIVFTVIPVLIIVASLLLIFINTPTWRAVCITTIAMMVVILLIDGTAHARIKAYKAELEVALGQNSILQ</sequence>
<keyword evidence="1" id="KW-0472">Membrane</keyword>
<evidence type="ECO:0000313" key="3">
    <source>
        <dbReference type="Proteomes" id="UP000505306"/>
    </source>
</evidence>
<keyword evidence="1" id="KW-0812">Transmembrane</keyword>
<accession>A0A6G6GJI7</accession>